<gene>
    <name evidence="1" type="ORF">MRB53_003384</name>
</gene>
<keyword evidence="2" id="KW-1185">Reference proteome</keyword>
<protein>
    <submittedName>
        <fullName evidence="1">Uncharacterized protein</fullName>
    </submittedName>
</protein>
<proteinExistence type="predicted"/>
<accession>A0ACC2MY77</accession>
<evidence type="ECO:0000313" key="2">
    <source>
        <dbReference type="Proteomes" id="UP001234297"/>
    </source>
</evidence>
<dbReference type="Proteomes" id="UP001234297">
    <property type="component" value="Chromosome 1"/>
</dbReference>
<name>A0ACC2MY77_PERAE</name>
<evidence type="ECO:0000313" key="1">
    <source>
        <dbReference type="EMBL" id="KAJ8650361.1"/>
    </source>
</evidence>
<sequence length="193" mass="21255">MGEEASSLQSNSQWMETQDKGITTISTGGIESRLLLLLLPVARGFDDNKRTKRRLGDCKAAQEAILLLSLSLSLKIDDIFVELQVFTSRVKGLCVIGDIPDRNACCIASSPVLEGPLYCCPQTGPIILWRFSNKAPLQVRKPAHELNKDDVAKFKAAVQVDHRCSTISVDAVTRTGGVKGDFTKRWSRHSISR</sequence>
<organism evidence="1 2">
    <name type="scientific">Persea americana</name>
    <name type="common">Avocado</name>
    <dbReference type="NCBI Taxonomy" id="3435"/>
    <lineage>
        <taxon>Eukaryota</taxon>
        <taxon>Viridiplantae</taxon>
        <taxon>Streptophyta</taxon>
        <taxon>Embryophyta</taxon>
        <taxon>Tracheophyta</taxon>
        <taxon>Spermatophyta</taxon>
        <taxon>Magnoliopsida</taxon>
        <taxon>Magnoliidae</taxon>
        <taxon>Laurales</taxon>
        <taxon>Lauraceae</taxon>
        <taxon>Persea</taxon>
    </lineage>
</organism>
<comment type="caution">
    <text evidence="1">The sequence shown here is derived from an EMBL/GenBank/DDBJ whole genome shotgun (WGS) entry which is preliminary data.</text>
</comment>
<reference evidence="1 2" key="1">
    <citation type="journal article" date="2022" name="Hortic Res">
        <title>A haplotype resolved chromosomal level avocado genome allows analysis of novel avocado genes.</title>
        <authorList>
            <person name="Nath O."/>
            <person name="Fletcher S.J."/>
            <person name="Hayward A."/>
            <person name="Shaw L.M."/>
            <person name="Masouleh A.K."/>
            <person name="Furtado A."/>
            <person name="Henry R.J."/>
            <person name="Mitter N."/>
        </authorList>
    </citation>
    <scope>NUCLEOTIDE SEQUENCE [LARGE SCALE GENOMIC DNA]</scope>
    <source>
        <strain evidence="2">cv. Hass</strain>
    </source>
</reference>
<dbReference type="EMBL" id="CM056809">
    <property type="protein sequence ID" value="KAJ8650361.1"/>
    <property type="molecule type" value="Genomic_DNA"/>
</dbReference>